<keyword evidence="4" id="KW-1185">Reference proteome</keyword>
<protein>
    <recommendedName>
        <fullName evidence="2">Sialidase domain-containing protein</fullName>
    </recommendedName>
</protein>
<dbReference type="InterPro" id="IPR036278">
    <property type="entry name" value="Sialidase_sf"/>
</dbReference>
<dbReference type="Gene3D" id="2.120.10.10">
    <property type="match status" value="1"/>
</dbReference>
<organism evidence="3 4">
    <name type="scientific">Dyadobacter helix</name>
    <dbReference type="NCBI Taxonomy" id="2822344"/>
    <lineage>
        <taxon>Bacteria</taxon>
        <taxon>Pseudomonadati</taxon>
        <taxon>Bacteroidota</taxon>
        <taxon>Cytophagia</taxon>
        <taxon>Cytophagales</taxon>
        <taxon>Spirosomataceae</taxon>
        <taxon>Dyadobacter</taxon>
    </lineage>
</organism>
<dbReference type="CDD" id="cd15482">
    <property type="entry name" value="Sialidase_non-viral"/>
    <property type="match status" value="1"/>
</dbReference>
<name>A0A916JHV3_9BACT</name>
<gene>
    <name evidence="3" type="ORF">DYBT9275_06028</name>
</gene>
<dbReference type="Pfam" id="PF13088">
    <property type="entry name" value="BNR_2"/>
    <property type="match status" value="1"/>
</dbReference>
<dbReference type="RefSeq" id="WP_229253039.1">
    <property type="nucleotide sequence ID" value="NZ_CAJRAF010000004.1"/>
</dbReference>
<feature type="chain" id="PRO_5037940691" description="Sialidase domain-containing protein" evidence="1">
    <location>
        <begin position="27"/>
        <end position="370"/>
    </location>
</feature>
<evidence type="ECO:0000313" key="4">
    <source>
        <dbReference type="Proteomes" id="UP000680038"/>
    </source>
</evidence>
<sequence length="370" mass="41439">MKKITRVLIFALLTVAAALSGGDVFSQDHKAGVYAMKLPRGKNNPRNSEGDFVTLKDGRILFVYTHYTGTNPDDHGSAFLAGRYSKDGGKSWSTEDQMIVAQEGDMNVMSVSLLRLKNGKIALFYLRKNSFTDCIPQMRISSDEGKTWSNPTPCITDRKNYFVLNNNRVIQLKSGRLLMPVALHNTKEGGAFENQGIIYCYYSDDNGRNWTSSAEIPNTKKIITQEPGVIELKDGRIMMFIRTDSGVQQLSFSRDEGKTWSPIEPSKIASPLSPASIARIPSMGDLLLVWNNNDGKNPATKERRTPLTTAISKDEGSTWQNLKNIEDNPSGSFCYTAIHFTKDEVLLGYFDWATTQVTIRRLSLKWILDK</sequence>
<dbReference type="EMBL" id="CAJRAF010000004">
    <property type="protein sequence ID" value="CAG5018571.1"/>
    <property type="molecule type" value="Genomic_DNA"/>
</dbReference>
<feature type="signal peptide" evidence="1">
    <location>
        <begin position="1"/>
        <end position="26"/>
    </location>
</feature>
<dbReference type="Proteomes" id="UP000680038">
    <property type="component" value="Unassembled WGS sequence"/>
</dbReference>
<comment type="caution">
    <text evidence="3">The sequence shown here is derived from an EMBL/GenBank/DDBJ whole genome shotgun (WGS) entry which is preliminary data.</text>
</comment>
<proteinExistence type="predicted"/>
<evidence type="ECO:0000259" key="2">
    <source>
        <dbReference type="Pfam" id="PF13088"/>
    </source>
</evidence>
<evidence type="ECO:0000256" key="1">
    <source>
        <dbReference type="SAM" id="SignalP"/>
    </source>
</evidence>
<evidence type="ECO:0000313" key="3">
    <source>
        <dbReference type="EMBL" id="CAG5018571.1"/>
    </source>
</evidence>
<dbReference type="PANTHER" id="PTHR43752">
    <property type="entry name" value="BNR/ASP-BOX REPEAT FAMILY PROTEIN"/>
    <property type="match status" value="1"/>
</dbReference>
<dbReference type="SUPFAM" id="SSF50939">
    <property type="entry name" value="Sialidases"/>
    <property type="match status" value="1"/>
</dbReference>
<dbReference type="PANTHER" id="PTHR43752:SF2">
    <property type="entry name" value="BNR_ASP-BOX REPEAT FAMILY PROTEIN"/>
    <property type="match status" value="1"/>
</dbReference>
<keyword evidence="1" id="KW-0732">Signal</keyword>
<dbReference type="InterPro" id="IPR011040">
    <property type="entry name" value="Sialidase"/>
</dbReference>
<accession>A0A916JHV3</accession>
<reference evidence="3" key="1">
    <citation type="submission" date="2021-04" db="EMBL/GenBank/DDBJ databases">
        <authorList>
            <person name="Rodrigo-Torres L."/>
            <person name="Arahal R. D."/>
            <person name="Lucena T."/>
        </authorList>
    </citation>
    <scope>NUCLEOTIDE SEQUENCE</scope>
    <source>
        <strain evidence="3">CECT 9275</strain>
    </source>
</reference>
<feature type="domain" description="Sialidase" evidence="2">
    <location>
        <begin position="85"/>
        <end position="343"/>
    </location>
</feature>
<dbReference type="AlphaFoldDB" id="A0A916JHV3"/>